<organism evidence="1">
    <name type="scientific">Spodoptera frugiperda</name>
    <name type="common">Fall armyworm</name>
    <dbReference type="NCBI Taxonomy" id="7108"/>
    <lineage>
        <taxon>Eukaryota</taxon>
        <taxon>Metazoa</taxon>
        <taxon>Ecdysozoa</taxon>
        <taxon>Arthropoda</taxon>
        <taxon>Hexapoda</taxon>
        <taxon>Insecta</taxon>
        <taxon>Pterygota</taxon>
        <taxon>Neoptera</taxon>
        <taxon>Endopterygota</taxon>
        <taxon>Lepidoptera</taxon>
        <taxon>Glossata</taxon>
        <taxon>Ditrysia</taxon>
        <taxon>Noctuoidea</taxon>
        <taxon>Noctuidae</taxon>
        <taxon>Amphipyrinae</taxon>
        <taxon>Spodoptera</taxon>
    </lineage>
</organism>
<proteinExistence type="predicted"/>
<name>A0A2H1WTB2_SPOFR</name>
<dbReference type="AlphaFoldDB" id="A0A2H1WTB2"/>
<evidence type="ECO:0000313" key="1">
    <source>
        <dbReference type="EMBL" id="SOQ56300.1"/>
    </source>
</evidence>
<reference evidence="1" key="1">
    <citation type="submission" date="2016-07" db="EMBL/GenBank/DDBJ databases">
        <authorList>
            <person name="Bretaudeau A."/>
        </authorList>
    </citation>
    <scope>NUCLEOTIDE SEQUENCE</scope>
    <source>
        <strain evidence="1">Rice</strain>
        <tissue evidence="1">Whole body</tissue>
    </source>
</reference>
<protein>
    <submittedName>
        <fullName evidence="1">SFRICE_038539</fullName>
    </submittedName>
</protein>
<accession>A0A2H1WTB2</accession>
<dbReference type="EMBL" id="ODYU01010901">
    <property type="protein sequence ID" value="SOQ56300.1"/>
    <property type="molecule type" value="Genomic_DNA"/>
</dbReference>
<gene>
    <name evidence="1" type="ORF">SFRICE_038539</name>
</gene>
<sequence>MRNQILECGPYMISKVLKNGRYKLELDARAYGKTIYAAVQSTKPWRSKLTPYECAAFFESIAAAHGHLKPQRRYKSVTSFLGVRNWASVTSLIQRNTRLSFVSRRFSVRPWYHSGQAGPLVPKHGAPTLNRPFQPCLKPGPCLDKHNAGAAGPPRASATDVSPPVARGIYFYPTILQFYSSSNNTSCPVFRRETRNPRAGWQLDTYLKKRPNLEIKTFVGTVKTIPGNATEQLQMKIF</sequence>